<dbReference type="Proteomes" id="UP000182229">
    <property type="component" value="Unassembled WGS sequence"/>
</dbReference>
<evidence type="ECO:0000313" key="2">
    <source>
        <dbReference type="Proteomes" id="UP000182229"/>
    </source>
</evidence>
<name>A0A1L9AWR0_9BACT</name>
<proteinExistence type="predicted"/>
<sequence>MDISIYQASIPSLCLMLRNLSQILHKAATFAEKERMSPESLLERRLAPDMFPLSRQVEIIVSGARGCAARLAGRIDPNDESPEFAVFNRGAEQSFGERLTSFAALQTLIQEALGYLETLSREEIDDAPERPVSVAKPGEVRVFDNPRSFVLQCVLPNLYFHVTVVYALLRSAGVALGKQDFEGAPAYQVMNRRSQ</sequence>
<accession>A0A1L9AWR0</accession>
<dbReference type="PANTHER" id="PTHR36922:SF1">
    <property type="entry name" value="DUF1993 DOMAIN-CONTAINING PROTEIN"/>
    <property type="match status" value="1"/>
</dbReference>
<comment type="caution">
    <text evidence="1">The sequence shown here is derived from an EMBL/GenBank/DDBJ whole genome shotgun (WGS) entry which is preliminary data.</text>
</comment>
<dbReference type="AlphaFoldDB" id="A0A1L9AWR0"/>
<evidence type="ECO:0008006" key="3">
    <source>
        <dbReference type="Google" id="ProtNLM"/>
    </source>
</evidence>
<reference evidence="1 2" key="2">
    <citation type="submission" date="2016-12" db="EMBL/GenBank/DDBJ databases">
        <title>Draft Genome Sequence of Cystobacter ferrugineus Strain Cbfe23.</title>
        <authorList>
            <person name="Akbar S."/>
            <person name="Dowd S.E."/>
            <person name="Stevens D.C."/>
        </authorList>
    </citation>
    <scope>NUCLEOTIDE SEQUENCE [LARGE SCALE GENOMIC DNA]</scope>
    <source>
        <strain evidence="1 2">Cbfe23</strain>
    </source>
</reference>
<gene>
    <name evidence="1" type="ORF">BON30_43680</name>
</gene>
<dbReference type="PANTHER" id="PTHR36922">
    <property type="entry name" value="BLL2446 PROTEIN"/>
    <property type="match status" value="1"/>
</dbReference>
<organism evidence="1 2">
    <name type="scientific">Cystobacter ferrugineus</name>
    <dbReference type="NCBI Taxonomy" id="83449"/>
    <lineage>
        <taxon>Bacteria</taxon>
        <taxon>Pseudomonadati</taxon>
        <taxon>Myxococcota</taxon>
        <taxon>Myxococcia</taxon>
        <taxon>Myxococcales</taxon>
        <taxon>Cystobacterineae</taxon>
        <taxon>Archangiaceae</taxon>
        <taxon>Cystobacter</taxon>
    </lineage>
</organism>
<dbReference type="OrthoDB" id="338237at2"/>
<dbReference type="Pfam" id="PF09351">
    <property type="entry name" value="DUF1993"/>
    <property type="match status" value="1"/>
</dbReference>
<dbReference type="RefSeq" id="WP_071904538.1">
    <property type="nucleotide sequence ID" value="NZ_MPIN01000019.1"/>
</dbReference>
<dbReference type="InterPro" id="IPR034660">
    <property type="entry name" value="DinB/YfiT-like"/>
</dbReference>
<dbReference type="SUPFAM" id="SSF109854">
    <property type="entry name" value="DinB/YfiT-like putative metalloenzymes"/>
    <property type="match status" value="1"/>
</dbReference>
<keyword evidence="2" id="KW-1185">Reference proteome</keyword>
<dbReference type="InterPro" id="IPR018531">
    <property type="entry name" value="DUF1993"/>
</dbReference>
<reference evidence="2" key="1">
    <citation type="submission" date="2016-11" db="EMBL/GenBank/DDBJ databases">
        <authorList>
            <person name="Shukria A."/>
            <person name="Stevens D.C."/>
        </authorList>
    </citation>
    <scope>NUCLEOTIDE SEQUENCE [LARGE SCALE GENOMIC DNA]</scope>
    <source>
        <strain evidence="2">Cbfe23</strain>
    </source>
</reference>
<protein>
    <recommendedName>
        <fullName evidence="3">DUF1993 domain-containing protein</fullName>
    </recommendedName>
</protein>
<dbReference type="EMBL" id="MPIN01000019">
    <property type="protein sequence ID" value="OJH34427.1"/>
    <property type="molecule type" value="Genomic_DNA"/>
</dbReference>
<dbReference type="Gene3D" id="1.20.120.450">
    <property type="entry name" value="dinb family like domain"/>
    <property type="match status" value="1"/>
</dbReference>
<evidence type="ECO:0000313" key="1">
    <source>
        <dbReference type="EMBL" id="OJH34427.1"/>
    </source>
</evidence>